<protein>
    <submittedName>
        <fullName evidence="2">Uncharacterized protein</fullName>
    </submittedName>
</protein>
<gene>
    <name evidence="2" type="ORF">JEQ07_25805</name>
</gene>
<evidence type="ECO:0000313" key="2">
    <source>
        <dbReference type="EMBL" id="MBI6183785.1"/>
    </source>
</evidence>
<organism evidence="2 3">
    <name type="scientific">Serratia proteamaculans</name>
    <dbReference type="NCBI Taxonomy" id="28151"/>
    <lineage>
        <taxon>Bacteria</taxon>
        <taxon>Pseudomonadati</taxon>
        <taxon>Pseudomonadota</taxon>
        <taxon>Gammaproteobacteria</taxon>
        <taxon>Enterobacterales</taxon>
        <taxon>Yersiniaceae</taxon>
        <taxon>Serratia</taxon>
    </lineage>
</organism>
<accession>A0ABS0U2Q6</accession>
<keyword evidence="3" id="KW-1185">Reference proteome</keyword>
<name>A0ABS0U2Q6_SERPR</name>
<comment type="caution">
    <text evidence="2">The sequence shown here is derived from an EMBL/GenBank/DDBJ whole genome shotgun (WGS) entry which is preliminary data.</text>
</comment>
<dbReference type="Proteomes" id="UP000639004">
    <property type="component" value="Unassembled WGS sequence"/>
</dbReference>
<proteinExistence type="predicted"/>
<reference evidence="2 3" key="1">
    <citation type="submission" date="2020-12" db="EMBL/GenBank/DDBJ databases">
        <title>Enhanced detection system for hospital associated transmission using whole genome sequencing surveillance.</title>
        <authorList>
            <person name="Harrison L.H."/>
            <person name="Van Tyne D."/>
            <person name="Marsh J.W."/>
            <person name="Griffith M.P."/>
            <person name="Snyder D.J."/>
            <person name="Cooper V.S."/>
            <person name="Mustapha M."/>
        </authorList>
    </citation>
    <scope>NUCLEOTIDE SEQUENCE [LARGE SCALE GENOMIC DNA]</scope>
    <source>
        <strain evidence="2 3">SER00238</strain>
    </source>
</reference>
<feature type="region of interest" description="Disordered" evidence="1">
    <location>
        <begin position="1"/>
        <end position="27"/>
    </location>
</feature>
<dbReference type="EMBL" id="JAEHSL010000095">
    <property type="protein sequence ID" value="MBI6183785.1"/>
    <property type="molecule type" value="Genomic_DNA"/>
</dbReference>
<evidence type="ECO:0000313" key="3">
    <source>
        <dbReference type="Proteomes" id="UP000639004"/>
    </source>
</evidence>
<evidence type="ECO:0000256" key="1">
    <source>
        <dbReference type="SAM" id="MobiDB-lite"/>
    </source>
</evidence>
<sequence>MAGNKKKGWRNMFSIEEEQQQPETPADGDKLQALAEALDDIERRLSVLEGKTEETATAVEEVQEDVETVKDVVDTQEFKALRDNISGIVKNFSKLDKTVTQLPRRNPGKGRQPFKFL</sequence>